<dbReference type="RefSeq" id="WP_245302862.1">
    <property type="nucleotide sequence ID" value="NZ_JAGGLG010000034.1"/>
</dbReference>
<dbReference type="EMBL" id="JAGGLG010000034">
    <property type="protein sequence ID" value="MBP2019755.1"/>
    <property type="molecule type" value="Genomic_DNA"/>
</dbReference>
<dbReference type="Proteomes" id="UP001519289">
    <property type="component" value="Unassembled WGS sequence"/>
</dbReference>
<comment type="caution">
    <text evidence="2">The sequence shown here is derived from an EMBL/GenBank/DDBJ whole genome shotgun (WGS) entry which is preliminary data.</text>
</comment>
<accession>A0ABS4JXN2</accession>
<reference evidence="2 3" key="1">
    <citation type="submission" date="2021-03" db="EMBL/GenBank/DDBJ databases">
        <title>Genomic Encyclopedia of Type Strains, Phase IV (KMG-IV): sequencing the most valuable type-strain genomes for metagenomic binning, comparative biology and taxonomic classification.</title>
        <authorList>
            <person name="Goeker M."/>
        </authorList>
    </citation>
    <scope>NUCLEOTIDE SEQUENCE [LARGE SCALE GENOMIC DNA]</scope>
    <source>
        <strain evidence="2 3">DSM 27138</strain>
    </source>
</reference>
<feature type="region of interest" description="Disordered" evidence="1">
    <location>
        <begin position="1"/>
        <end position="23"/>
    </location>
</feature>
<protein>
    <submittedName>
        <fullName evidence="2">Uncharacterized protein</fullName>
    </submittedName>
</protein>
<name>A0ABS4JXN2_9FIRM</name>
<evidence type="ECO:0000313" key="2">
    <source>
        <dbReference type="EMBL" id="MBP2019755.1"/>
    </source>
</evidence>
<proteinExistence type="predicted"/>
<evidence type="ECO:0000256" key="1">
    <source>
        <dbReference type="SAM" id="MobiDB-lite"/>
    </source>
</evidence>
<gene>
    <name evidence="2" type="ORF">J2Z79_003197</name>
</gene>
<organism evidence="2 3">
    <name type="scientific">Symbiobacterium terraclitae</name>
    <dbReference type="NCBI Taxonomy" id="557451"/>
    <lineage>
        <taxon>Bacteria</taxon>
        <taxon>Bacillati</taxon>
        <taxon>Bacillota</taxon>
        <taxon>Clostridia</taxon>
        <taxon>Eubacteriales</taxon>
        <taxon>Symbiobacteriaceae</taxon>
        <taxon>Symbiobacterium</taxon>
    </lineage>
</organism>
<sequence>MEAEPGTPAAPAVLSPAETDPPAVQLLPGDGAQHHFFRSDLTSVEEHYIRDGARLIGASNGEPYVTWFITDQGIFRRDPKGPGLLRYLPPEPEDGLAWKQRSGDADVWFNLQAVPECHSPLGPTYDACWQLTVLNRQEQTVYVFAPGPAPEGWIGDMTGILDERVDHFADPAQSFVKRRGQAQPAEPPSRAAMLAGAEPWPADEYAPVQPVTLAQFRSEQLRQAAEAGLPVREVDLNGDGAAEAIIGRLGEWHADEVWILDSRGNRLRAIQDWLPDSVLGRVDLVTIPGIASPVLIRETGSPAAWHAIAFEWMEGDQFVSPWGWHPKTNLAFGMGYGIRPDGAVEITGSLSGYTFVSRYVIERAPSESAFPYLAWQLSQEVTPGPYPTTAADLLTALFVARWYGLADQIEGYIPDPAVRAAFMDQDVGRVHYVPSPVRVGRIVEAEYGPRIEPAPPGPDGSIEFMASVQEYEGGSYWTGRAVIGTGEDGRLVVESLEFLDHGWVY</sequence>
<evidence type="ECO:0000313" key="3">
    <source>
        <dbReference type="Proteomes" id="UP001519289"/>
    </source>
</evidence>
<keyword evidence="3" id="KW-1185">Reference proteome</keyword>